<evidence type="ECO:0000256" key="1">
    <source>
        <dbReference type="ARBA" id="ARBA00004141"/>
    </source>
</evidence>
<keyword evidence="2 5" id="KW-0812">Transmembrane</keyword>
<reference evidence="8" key="1">
    <citation type="submission" date="2025-08" db="UniProtKB">
        <authorList>
            <consortium name="RefSeq"/>
        </authorList>
    </citation>
    <scope>IDENTIFICATION</scope>
</reference>
<evidence type="ECO:0000256" key="3">
    <source>
        <dbReference type="ARBA" id="ARBA00022989"/>
    </source>
</evidence>
<dbReference type="InterPro" id="IPR050382">
    <property type="entry name" value="MFS_Na/Anion_cotransporter"/>
</dbReference>
<comment type="subcellular location">
    <subcellularLocation>
        <location evidence="1">Membrane</location>
        <topology evidence="1">Multi-pass membrane protein</topology>
    </subcellularLocation>
</comment>
<feature type="transmembrane region" description="Helical" evidence="5">
    <location>
        <begin position="116"/>
        <end position="138"/>
    </location>
</feature>
<evidence type="ECO:0000256" key="5">
    <source>
        <dbReference type="SAM" id="Phobius"/>
    </source>
</evidence>
<dbReference type="RefSeq" id="XP_014678806.1">
    <property type="nucleotide sequence ID" value="XM_014823320.1"/>
</dbReference>
<accession>A0ABM1F2Y5</accession>
<dbReference type="InterPro" id="IPR036259">
    <property type="entry name" value="MFS_trans_sf"/>
</dbReference>
<evidence type="ECO:0000259" key="6">
    <source>
        <dbReference type="PROSITE" id="PS50850"/>
    </source>
</evidence>
<protein>
    <submittedName>
        <fullName evidence="8">Vesicular glutamate transporter 3-like</fullName>
    </submittedName>
</protein>
<feature type="transmembrane region" description="Helical" evidence="5">
    <location>
        <begin position="42"/>
        <end position="62"/>
    </location>
</feature>
<dbReference type="InterPro" id="IPR020846">
    <property type="entry name" value="MFS_dom"/>
</dbReference>
<dbReference type="Proteomes" id="UP000695022">
    <property type="component" value="Unplaced"/>
</dbReference>
<keyword evidence="3 5" id="KW-1133">Transmembrane helix</keyword>
<sequence length="150" mass="16555">MRDGEHLWDKRTQGLVLSSFFWGYLFTQIPGGLLAKKYGPRWTYAGFQFTASVLTMLCPLATRVGWRGLLAMRFLIGFCAGVAFPCFNGLMGVWAPPQERSALVSYGMSGVHAGKFIVLPLGSLLCSFVSWDSIFYVFGKVTGLLGCTYV</sequence>
<feature type="transmembrane region" description="Helical" evidence="5">
    <location>
        <begin position="74"/>
        <end position="96"/>
    </location>
</feature>
<evidence type="ECO:0000256" key="2">
    <source>
        <dbReference type="ARBA" id="ARBA00022692"/>
    </source>
</evidence>
<evidence type="ECO:0000313" key="8">
    <source>
        <dbReference type="RefSeq" id="XP_014678806.1"/>
    </source>
</evidence>
<keyword evidence="4 5" id="KW-0472">Membrane</keyword>
<dbReference type="GeneID" id="106818629"/>
<evidence type="ECO:0000313" key="7">
    <source>
        <dbReference type="Proteomes" id="UP000695022"/>
    </source>
</evidence>
<dbReference type="InterPro" id="IPR011701">
    <property type="entry name" value="MFS"/>
</dbReference>
<dbReference type="PROSITE" id="PS50850">
    <property type="entry name" value="MFS"/>
    <property type="match status" value="1"/>
</dbReference>
<proteinExistence type="predicted"/>
<dbReference type="PANTHER" id="PTHR11662:SF399">
    <property type="entry name" value="FI19708P1-RELATED"/>
    <property type="match status" value="1"/>
</dbReference>
<evidence type="ECO:0000256" key="4">
    <source>
        <dbReference type="ARBA" id="ARBA00023136"/>
    </source>
</evidence>
<dbReference type="SUPFAM" id="SSF103473">
    <property type="entry name" value="MFS general substrate transporter"/>
    <property type="match status" value="1"/>
</dbReference>
<dbReference type="Pfam" id="PF07690">
    <property type="entry name" value="MFS_1"/>
    <property type="match status" value="1"/>
</dbReference>
<gene>
    <name evidence="8" type="primary">LOC106818629</name>
</gene>
<feature type="domain" description="Major facilitator superfamily (MFS) profile" evidence="6">
    <location>
        <begin position="1"/>
        <end position="150"/>
    </location>
</feature>
<name>A0ABM1F2Y5_PRICU</name>
<organism evidence="7 8">
    <name type="scientific">Priapulus caudatus</name>
    <name type="common">Priapulid worm</name>
    <dbReference type="NCBI Taxonomy" id="37621"/>
    <lineage>
        <taxon>Eukaryota</taxon>
        <taxon>Metazoa</taxon>
        <taxon>Ecdysozoa</taxon>
        <taxon>Scalidophora</taxon>
        <taxon>Priapulida</taxon>
        <taxon>Priapulimorpha</taxon>
        <taxon>Priapulimorphida</taxon>
        <taxon>Priapulidae</taxon>
        <taxon>Priapulus</taxon>
    </lineage>
</organism>
<keyword evidence="7" id="KW-1185">Reference proteome</keyword>
<dbReference type="PANTHER" id="PTHR11662">
    <property type="entry name" value="SOLUTE CARRIER FAMILY 17"/>
    <property type="match status" value="1"/>
</dbReference>
<dbReference type="Gene3D" id="1.20.1250.20">
    <property type="entry name" value="MFS general substrate transporter like domains"/>
    <property type="match status" value="1"/>
</dbReference>
<feature type="transmembrane region" description="Helical" evidence="5">
    <location>
        <begin position="12"/>
        <end position="30"/>
    </location>
</feature>